<keyword evidence="3" id="KW-1185">Reference proteome</keyword>
<reference evidence="2 3" key="1">
    <citation type="submission" date="2021-02" db="EMBL/GenBank/DDBJ databases">
        <title>Complete Genome Sequence of Arcanobacterium phocisimile strain DSM 26142T from a harbour seal.</title>
        <authorList>
            <person name="Borowiak M."/>
            <person name="Alssahen M."/>
            <person name="Malorny B."/>
            <person name="Laemmler C."/>
            <person name="Siebert U."/>
            <person name="Ploetz M."/>
            <person name="Abdulmawjood A."/>
        </authorList>
    </citation>
    <scope>NUCLEOTIDE SEQUENCE [LARGE SCALE GENOMIC DNA]</scope>
    <source>
        <strain evidence="2 3">DSM 26142</strain>
    </source>
</reference>
<feature type="region of interest" description="Disordered" evidence="1">
    <location>
        <begin position="313"/>
        <end position="342"/>
    </location>
</feature>
<feature type="compositionally biased region" description="Low complexity" evidence="1">
    <location>
        <begin position="320"/>
        <end position="342"/>
    </location>
</feature>
<dbReference type="InterPro" id="IPR021522">
    <property type="entry name" value="MctB"/>
</dbReference>
<protein>
    <submittedName>
        <fullName evidence="2">Copper transporter</fullName>
    </submittedName>
</protein>
<dbReference type="EMBL" id="CP070228">
    <property type="protein sequence ID" value="QRV01442.1"/>
    <property type="molecule type" value="Genomic_DNA"/>
</dbReference>
<dbReference type="Pfam" id="PF11382">
    <property type="entry name" value="MctB"/>
    <property type="match status" value="1"/>
</dbReference>
<dbReference type="Proteomes" id="UP000602653">
    <property type="component" value="Chromosome"/>
</dbReference>
<organism evidence="2 3">
    <name type="scientific">Arcanobacterium phocisimile</name>
    <dbReference type="NCBI Taxonomy" id="1302235"/>
    <lineage>
        <taxon>Bacteria</taxon>
        <taxon>Bacillati</taxon>
        <taxon>Actinomycetota</taxon>
        <taxon>Actinomycetes</taxon>
        <taxon>Actinomycetales</taxon>
        <taxon>Actinomycetaceae</taxon>
        <taxon>Arcanobacterium</taxon>
    </lineage>
</organism>
<evidence type="ECO:0000313" key="3">
    <source>
        <dbReference type="Proteomes" id="UP000602653"/>
    </source>
</evidence>
<sequence>MIDFRYHLVSLGAVFIALAVGIILGAGPLQNSIGNVLSSQVQALSEANSQLKGDASKYKSTIAQHEAAWSDLAPELVQGTLTDRSIALVSLPGVSNDEITAVSERLTEAGASINMQVTLNSSWTAADQTAYRTTFASQLATYIDGASEEMDANTLMTDALYQLTVNGMAYSQNATLRDILSGSDQPMMTIINATDAPAQAVVILSPDTDQDDIDTRATKDPEVQAQATYDAQTYAALAARMAGKVPTVVVGSADSPADAARIVRDTDGTSTVDNVSDSLAVGTVNVVMAVASELNDMTVHFGFDEGAQAALSKRVESVKPAEAPAEQAPAQPAEEPAEQPAS</sequence>
<proteinExistence type="predicted"/>
<gene>
    <name evidence="2" type="ORF">JTE88_04810</name>
</gene>
<name>A0ABX7IEQ9_9ACTO</name>
<dbReference type="RefSeq" id="WP_204423079.1">
    <property type="nucleotide sequence ID" value="NZ_CP070228.1"/>
</dbReference>
<accession>A0ABX7IEQ9</accession>
<evidence type="ECO:0000313" key="2">
    <source>
        <dbReference type="EMBL" id="QRV01442.1"/>
    </source>
</evidence>
<evidence type="ECO:0000256" key="1">
    <source>
        <dbReference type="SAM" id="MobiDB-lite"/>
    </source>
</evidence>